<keyword evidence="2" id="KW-1185">Reference proteome</keyword>
<evidence type="ECO:0000313" key="1">
    <source>
        <dbReference type="EMBL" id="KYM78890.1"/>
    </source>
</evidence>
<gene>
    <name evidence="1" type="ORF">ALC53_10667</name>
</gene>
<dbReference type="Proteomes" id="UP000078540">
    <property type="component" value="Unassembled WGS sequence"/>
</dbReference>
<dbReference type="EMBL" id="KQ976632">
    <property type="protein sequence ID" value="KYM78890.1"/>
    <property type="molecule type" value="Genomic_DNA"/>
</dbReference>
<evidence type="ECO:0000313" key="2">
    <source>
        <dbReference type="Proteomes" id="UP000078540"/>
    </source>
</evidence>
<accession>A0A151I008</accession>
<reference evidence="1 2" key="1">
    <citation type="submission" date="2015-09" db="EMBL/GenBank/DDBJ databases">
        <title>Atta colombica WGS genome.</title>
        <authorList>
            <person name="Nygaard S."/>
            <person name="Hu H."/>
            <person name="Boomsma J."/>
            <person name="Zhang G."/>
        </authorList>
    </citation>
    <scope>NUCLEOTIDE SEQUENCE [LARGE SCALE GENOMIC DNA]</scope>
    <source>
        <strain evidence="1">Treedump-2</strain>
        <tissue evidence="1">Whole body</tissue>
    </source>
</reference>
<name>A0A151I008_9HYME</name>
<protein>
    <submittedName>
        <fullName evidence="1">Uncharacterized protein</fullName>
    </submittedName>
</protein>
<proteinExistence type="predicted"/>
<organism evidence="1 2">
    <name type="scientific">Atta colombica</name>
    <dbReference type="NCBI Taxonomy" id="520822"/>
    <lineage>
        <taxon>Eukaryota</taxon>
        <taxon>Metazoa</taxon>
        <taxon>Ecdysozoa</taxon>
        <taxon>Arthropoda</taxon>
        <taxon>Hexapoda</taxon>
        <taxon>Insecta</taxon>
        <taxon>Pterygota</taxon>
        <taxon>Neoptera</taxon>
        <taxon>Endopterygota</taxon>
        <taxon>Hymenoptera</taxon>
        <taxon>Apocrita</taxon>
        <taxon>Aculeata</taxon>
        <taxon>Formicoidea</taxon>
        <taxon>Formicidae</taxon>
        <taxon>Myrmicinae</taxon>
        <taxon>Atta</taxon>
    </lineage>
</organism>
<dbReference type="AlphaFoldDB" id="A0A151I008"/>
<sequence length="72" mass="7824">SIQYLAKASISASCAAARAPSLHSATTLLKVDKTFSQDILSEFPIDNLERMASANKDSNSRQYVPKLEHKAS</sequence>
<feature type="non-terminal residue" evidence="1">
    <location>
        <position position="1"/>
    </location>
</feature>